<evidence type="ECO:0000313" key="3">
    <source>
        <dbReference type="EMBL" id="OAA58560.1"/>
    </source>
</evidence>
<keyword evidence="2" id="KW-0472">Membrane</keyword>
<dbReference type="Proteomes" id="UP000076874">
    <property type="component" value="Unassembled WGS sequence"/>
</dbReference>
<dbReference type="OrthoDB" id="4140442at2759"/>
<feature type="region of interest" description="Disordered" evidence="1">
    <location>
        <begin position="1"/>
        <end position="32"/>
    </location>
</feature>
<evidence type="ECO:0000256" key="2">
    <source>
        <dbReference type="SAM" id="Phobius"/>
    </source>
</evidence>
<protein>
    <submittedName>
        <fullName evidence="3">Uncharacterized protein</fullName>
    </submittedName>
</protein>
<organism evidence="3 4">
    <name type="scientific">Niveomyces insectorum RCEF 264</name>
    <dbReference type="NCBI Taxonomy" id="1081102"/>
    <lineage>
        <taxon>Eukaryota</taxon>
        <taxon>Fungi</taxon>
        <taxon>Dikarya</taxon>
        <taxon>Ascomycota</taxon>
        <taxon>Pezizomycotina</taxon>
        <taxon>Sordariomycetes</taxon>
        <taxon>Hypocreomycetidae</taxon>
        <taxon>Hypocreales</taxon>
        <taxon>Cordycipitaceae</taxon>
        <taxon>Niveomyces</taxon>
    </lineage>
</organism>
<dbReference type="AlphaFoldDB" id="A0A167RG74"/>
<feature type="compositionally biased region" description="Pro residues" evidence="1">
    <location>
        <begin position="9"/>
        <end position="28"/>
    </location>
</feature>
<feature type="transmembrane region" description="Helical" evidence="2">
    <location>
        <begin position="129"/>
        <end position="151"/>
    </location>
</feature>
<accession>A0A167RG74</accession>
<evidence type="ECO:0000313" key="4">
    <source>
        <dbReference type="Proteomes" id="UP000076874"/>
    </source>
</evidence>
<gene>
    <name evidence="3" type="ORF">SPI_06633</name>
</gene>
<keyword evidence="2" id="KW-1133">Transmembrane helix</keyword>
<name>A0A167RG74_9HYPO</name>
<keyword evidence="4" id="KW-1185">Reference proteome</keyword>
<keyword evidence="2" id="KW-0812">Transmembrane</keyword>
<proteinExistence type="predicted"/>
<reference evidence="3 4" key="1">
    <citation type="journal article" date="2016" name="Genome Biol. Evol.">
        <title>Divergent and convergent evolution of fungal pathogenicity.</title>
        <authorList>
            <person name="Shang Y."/>
            <person name="Xiao G."/>
            <person name="Zheng P."/>
            <person name="Cen K."/>
            <person name="Zhan S."/>
            <person name="Wang C."/>
        </authorList>
    </citation>
    <scope>NUCLEOTIDE SEQUENCE [LARGE SCALE GENOMIC DNA]</scope>
    <source>
        <strain evidence="3 4">RCEF 264</strain>
    </source>
</reference>
<dbReference type="STRING" id="1081102.A0A167RG74"/>
<dbReference type="EMBL" id="AZHD01000012">
    <property type="protein sequence ID" value="OAA58560.1"/>
    <property type="molecule type" value="Genomic_DNA"/>
</dbReference>
<comment type="caution">
    <text evidence="3">The sequence shown here is derived from an EMBL/GenBank/DDBJ whole genome shotgun (WGS) entry which is preliminary data.</text>
</comment>
<feature type="transmembrane region" description="Helical" evidence="2">
    <location>
        <begin position="95"/>
        <end position="117"/>
    </location>
</feature>
<evidence type="ECO:0000256" key="1">
    <source>
        <dbReference type="SAM" id="MobiDB-lite"/>
    </source>
</evidence>
<sequence length="350" mass="36494">MGKSSKRGPSPPLPPPPSRAPPPPPPPSQAVATRVTALPHTGAAAAAAAAHALPRAATSATAASAASAGGAARSFADQLGRRAAPTRLYEAPSHFWFRASGIAAGAFCIGYTVVNYWSIYLRPPPDLAWWVPHAFGLICVVMAALGGYFVLGGARIIRVIRAVPAAQMASLAGAKPAAKAAVAAAAPSPPPLFLEIEIGRVFPFLSPRKLYVPPSAVALPFRLTEFGLNGETAAVAAPGTGAAAAASAATATAATAVPATGYERVLARRADEERREKAREYEMTHLMTAPFRHAWMGAGVAWRGIRRAFSREGFARVEVDGRYYKLDVTGGWALENGRALDRLVTVGKSF</sequence>